<name>A0A177E4J0_9BACT</name>
<organism evidence="1 2">
    <name type="scientific">Thermodesulfatator autotrophicus</name>
    <dbReference type="NCBI Taxonomy" id="1795632"/>
    <lineage>
        <taxon>Bacteria</taxon>
        <taxon>Pseudomonadati</taxon>
        <taxon>Thermodesulfobacteriota</taxon>
        <taxon>Thermodesulfobacteria</taxon>
        <taxon>Thermodesulfobacteriales</taxon>
        <taxon>Thermodesulfatatoraceae</taxon>
        <taxon>Thermodesulfatator</taxon>
    </lineage>
</organism>
<dbReference type="SFLD" id="SFLDS00003">
    <property type="entry name" value="Haloacid_Dehalogenase"/>
    <property type="match status" value="1"/>
</dbReference>
<dbReference type="RefSeq" id="WP_068543532.1">
    <property type="nucleotide sequence ID" value="NZ_LSFI01000055.1"/>
</dbReference>
<evidence type="ECO:0000313" key="2">
    <source>
        <dbReference type="Proteomes" id="UP000076964"/>
    </source>
</evidence>
<evidence type="ECO:0000313" key="1">
    <source>
        <dbReference type="EMBL" id="OAG26877.1"/>
    </source>
</evidence>
<dbReference type="InterPro" id="IPR023214">
    <property type="entry name" value="HAD_sf"/>
</dbReference>
<dbReference type="Gene3D" id="3.40.50.1000">
    <property type="entry name" value="HAD superfamily/HAD-like"/>
    <property type="match status" value="1"/>
</dbReference>
<keyword evidence="2" id="KW-1185">Reference proteome</keyword>
<dbReference type="Proteomes" id="UP000076964">
    <property type="component" value="Unassembled WGS sequence"/>
</dbReference>
<dbReference type="GO" id="GO:0050308">
    <property type="term" value="F:sugar-phosphatase activity"/>
    <property type="evidence" value="ECO:0007669"/>
    <property type="project" value="TreeGrafter"/>
</dbReference>
<dbReference type="NCBIfam" id="TIGR01509">
    <property type="entry name" value="HAD-SF-IA-v3"/>
    <property type="match status" value="1"/>
</dbReference>
<protein>
    <recommendedName>
        <fullName evidence="3">HAD family phosphatase</fullName>
    </recommendedName>
</protein>
<dbReference type="PRINTS" id="PR00413">
    <property type="entry name" value="HADHALOGNASE"/>
</dbReference>
<dbReference type="InterPro" id="IPR023198">
    <property type="entry name" value="PGP-like_dom2"/>
</dbReference>
<dbReference type="NCBIfam" id="TIGR01549">
    <property type="entry name" value="HAD-SF-IA-v1"/>
    <property type="match status" value="1"/>
</dbReference>
<dbReference type="InterPro" id="IPR006439">
    <property type="entry name" value="HAD-SF_hydro_IA"/>
</dbReference>
<dbReference type="AlphaFoldDB" id="A0A177E4J0"/>
<dbReference type="SFLD" id="SFLDG01129">
    <property type="entry name" value="C1.5:_HAD__Beta-PGM__Phosphata"/>
    <property type="match status" value="1"/>
</dbReference>
<comment type="caution">
    <text evidence="1">The sequence shown here is derived from an EMBL/GenBank/DDBJ whole genome shotgun (WGS) entry which is preliminary data.</text>
</comment>
<dbReference type="OrthoDB" id="9778019at2"/>
<dbReference type="SFLD" id="SFLDG01135">
    <property type="entry name" value="C1.5.6:_HAD__Beta-PGM__Phospha"/>
    <property type="match status" value="1"/>
</dbReference>
<dbReference type="PANTHER" id="PTHR43481">
    <property type="entry name" value="FRUCTOSE-1-PHOSPHATE PHOSPHATASE"/>
    <property type="match status" value="1"/>
</dbReference>
<dbReference type="STRING" id="1795632.TH606_09960"/>
<dbReference type="InterPro" id="IPR051806">
    <property type="entry name" value="HAD-like_SPP"/>
</dbReference>
<reference evidence="1 2" key="1">
    <citation type="submission" date="2016-02" db="EMBL/GenBank/DDBJ databases">
        <title>Draft genome sequence of Thermodesulfatator sp. S606.</title>
        <authorList>
            <person name="Lai Q."/>
            <person name="Cao J."/>
            <person name="Dupont S."/>
            <person name="Shao Z."/>
            <person name="Jebbar M."/>
            <person name="Alain K."/>
        </authorList>
    </citation>
    <scope>NUCLEOTIDE SEQUENCE [LARGE SCALE GENOMIC DNA]</scope>
    <source>
        <strain evidence="1 2">S606</strain>
    </source>
</reference>
<dbReference type="InterPro" id="IPR036412">
    <property type="entry name" value="HAD-like_sf"/>
</dbReference>
<gene>
    <name evidence="1" type="ORF">TH606_09960</name>
</gene>
<proteinExistence type="predicted"/>
<dbReference type="SUPFAM" id="SSF56784">
    <property type="entry name" value="HAD-like"/>
    <property type="match status" value="1"/>
</dbReference>
<dbReference type="InterPro" id="IPR041492">
    <property type="entry name" value="HAD_2"/>
</dbReference>
<accession>A0A177E4J0</accession>
<dbReference type="Gene3D" id="1.10.150.240">
    <property type="entry name" value="Putative phosphatase, domain 2"/>
    <property type="match status" value="1"/>
</dbReference>
<dbReference type="Pfam" id="PF13419">
    <property type="entry name" value="HAD_2"/>
    <property type="match status" value="1"/>
</dbReference>
<sequence>MNTLKDKEGILFDMDGVVLDSMPWHVRAWQEAFREFGLNVPEEALYLHEGAIEAETSRKIFEDQGVTPTQELFEAVLKRQRELFRKKYQAFVKPFPEIPDLLSDLRSEGRRLALVTSSHYEILKEILPEKLIRLFHFILTGDQVSRRKPHPEPYLLAQKALGVKTHEATAVENAPAGIKSAKGAGLLCVALTTTLPKEHLKEADIILDSHQELFRLVRNGHEKC</sequence>
<evidence type="ECO:0008006" key="3">
    <source>
        <dbReference type="Google" id="ProtNLM"/>
    </source>
</evidence>
<dbReference type="PANTHER" id="PTHR43481:SF4">
    <property type="entry name" value="GLYCEROL-1-PHOSPHATE PHOSPHOHYDROLASE 1-RELATED"/>
    <property type="match status" value="1"/>
</dbReference>
<dbReference type="EMBL" id="LSFI01000055">
    <property type="protein sequence ID" value="OAG26877.1"/>
    <property type="molecule type" value="Genomic_DNA"/>
</dbReference>